<gene>
    <name evidence="5" type="ORF">ACFPM7_30250</name>
</gene>
<dbReference type="EMBL" id="JBHSKF010000032">
    <property type="protein sequence ID" value="MFC5291350.1"/>
    <property type="molecule type" value="Genomic_DNA"/>
</dbReference>
<dbReference type="Pfam" id="PF11774">
    <property type="entry name" value="Lsr2"/>
    <property type="match status" value="1"/>
</dbReference>
<dbReference type="Pfam" id="PF23359">
    <property type="entry name" value="Lsr2_DNA-bd"/>
    <property type="match status" value="1"/>
</dbReference>
<dbReference type="Gene3D" id="3.30.60.230">
    <property type="entry name" value="Lsr2, dimerization domain"/>
    <property type="match status" value="1"/>
</dbReference>
<dbReference type="InterPro" id="IPR055370">
    <property type="entry name" value="Lsr2_DNA-bd"/>
</dbReference>
<dbReference type="InterPro" id="IPR042261">
    <property type="entry name" value="Lsr2-like_dimerization"/>
</dbReference>
<evidence type="ECO:0000256" key="1">
    <source>
        <dbReference type="ARBA" id="ARBA00023125"/>
    </source>
</evidence>
<sequence length="143" mass="15430">MARKTIVQLFDDLDGTPGEDITTITFAIDGVDYEIDLSEANATRLRSSLEEFIAAGQRIGGRVKRGGSPRPSGNGAARSKEETKAIREWAQANGYEVAERGRIPASVIEDYEHAQRQPKAPAASSEEPTPKAKRKPATAAFSS</sequence>
<dbReference type="InterPro" id="IPR036625">
    <property type="entry name" value="E3-bd_dom_sf"/>
</dbReference>
<accession>A0ABW0F0K7</accession>
<organism evidence="5 6">
    <name type="scientific">Actinokineospora guangxiensis</name>
    <dbReference type="NCBI Taxonomy" id="1490288"/>
    <lineage>
        <taxon>Bacteria</taxon>
        <taxon>Bacillati</taxon>
        <taxon>Actinomycetota</taxon>
        <taxon>Actinomycetes</taxon>
        <taxon>Pseudonocardiales</taxon>
        <taxon>Pseudonocardiaceae</taxon>
        <taxon>Actinokineospora</taxon>
    </lineage>
</organism>
<reference evidence="6" key="1">
    <citation type="journal article" date="2019" name="Int. J. Syst. Evol. Microbiol.">
        <title>The Global Catalogue of Microorganisms (GCM) 10K type strain sequencing project: providing services to taxonomists for standard genome sequencing and annotation.</title>
        <authorList>
            <consortium name="The Broad Institute Genomics Platform"/>
            <consortium name="The Broad Institute Genome Sequencing Center for Infectious Disease"/>
            <person name="Wu L."/>
            <person name="Ma J."/>
        </authorList>
    </citation>
    <scope>NUCLEOTIDE SEQUENCE [LARGE SCALE GENOMIC DNA]</scope>
    <source>
        <strain evidence="6">CCUG 59778</strain>
    </source>
</reference>
<evidence type="ECO:0000313" key="6">
    <source>
        <dbReference type="Proteomes" id="UP001596157"/>
    </source>
</evidence>
<name>A0ABW0F0K7_9PSEU</name>
<dbReference type="Gene3D" id="4.10.320.10">
    <property type="entry name" value="E3-binding domain"/>
    <property type="match status" value="1"/>
</dbReference>
<keyword evidence="6" id="KW-1185">Reference proteome</keyword>
<feature type="domain" description="Lsr2 DNA-binding" evidence="4">
    <location>
        <begin position="79"/>
        <end position="114"/>
    </location>
</feature>
<dbReference type="RefSeq" id="WP_378251269.1">
    <property type="nucleotide sequence ID" value="NZ_JBHSKF010000032.1"/>
</dbReference>
<evidence type="ECO:0000313" key="5">
    <source>
        <dbReference type="EMBL" id="MFC5291350.1"/>
    </source>
</evidence>
<keyword evidence="1" id="KW-0238">DNA-binding</keyword>
<evidence type="ECO:0000259" key="3">
    <source>
        <dbReference type="Pfam" id="PF11774"/>
    </source>
</evidence>
<comment type="caution">
    <text evidence="5">The sequence shown here is derived from an EMBL/GenBank/DDBJ whole genome shotgun (WGS) entry which is preliminary data.</text>
</comment>
<dbReference type="InterPro" id="IPR024412">
    <property type="entry name" value="Lsr2_dim_dom"/>
</dbReference>
<feature type="domain" description="Lsr2 dimerization" evidence="3">
    <location>
        <begin position="1"/>
        <end position="60"/>
    </location>
</feature>
<evidence type="ECO:0000259" key="4">
    <source>
        <dbReference type="Pfam" id="PF23359"/>
    </source>
</evidence>
<feature type="region of interest" description="Disordered" evidence="2">
    <location>
        <begin position="106"/>
        <end position="143"/>
    </location>
</feature>
<feature type="region of interest" description="Disordered" evidence="2">
    <location>
        <begin position="60"/>
        <end position="83"/>
    </location>
</feature>
<dbReference type="Proteomes" id="UP001596157">
    <property type="component" value="Unassembled WGS sequence"/>
</dbReference>
<protein>
    <submittedName>
        <fullName evidence="5">Lsr2 family protein</fullName>
    </submittedName>
</protein>
<evidence type="ECO:0000256" key="2">
    <source>
        <dbReference type="SAM" id="MobiDB-lite"/>
    </source>
</evidence>
<proteinExistence type="predicted"/>